<dbReference type="Gene3D" id="1.20.1250.20">
    <property type="entry name" value="MFS general substrate transporter like domains"/>
    <property type="match status" value="2"/>
</dbReference>
<keyword evidence="3 6" id="KW-1133">Transmembrane helix</keyword>
<protein>
    <recommendedName>
        <fullName evidence="7">Major facilitator superfamily (MFS) profile domain-containing protein</fullName>
    </recommendedName>
</protein>
<dbReference type="AlphaFoldDB" id="A0AAV8X8P0"/>
<dbReference type="EMBL" id="JANEYF010003586">
    <property type="protein sequence ID" value="KAJ8935322.1"/>
    <property type="molecule type" value="Genomic_DNA"/>
</dbReference>
<evidence type="ECO:0000259" key="7">
    <source>
        <dbReference type="PROSITE" id="PS50850"/>
    </source>
</evidence>
<evidence type="ECO:0000256" key="4">
    <source>
        <dbReference type="ARBA" id="ARBA00023136"/>
    </source>
</evidence>
<dbReference type="SUPFAM" id="SSF103473">
    <property type="entry name" value="MFS general substrate transporter"/>
    <property type="match status" value="1"/>
</dbReference>
<comment type="subcellular location">
    <subcellularLocation>
        <location evidence="1">Membrane</location>
        <topology evidence="1">Multi-pass membrane protein</topology>
    </subcellularLocation>
</comment>
<feature type="transmembrane region" description="Helical" evidence="6">
    <location>
        <begin position="214"/>
        <end position="237"/>
    </location>
</feature>
<dbReference type="InterPro" id="IPR050549">
    <property type="entry name" value="MFS_Trehalose_Transporter"/>
</dbReference>
<dbReference type="Proteomes" id="UP001162156">
    <property type="component" value="Unassembled WGS sequence"/>
</dbReference>
<dbReference type="GO" id="GO:0016020">
    <property type="term" value="C:membrane"/>
    <property type="evidence" value="ECO:0007669"/>
    <property type="project" value="UniProtKB-SubCell"/>
</dbReference>
<dbReference type="InterPro" id="IPR020846">
    <property type="entry name" value="MFS_dom"/>
</dbReference>
<dbReference type="PANTHER" id="PTHR48021">
    <property type="match status" value="1"/>
</dbReference>
<keyword evidence="4 6" id="KW-0472">Membrane</keyword>
<feature type="domain" description="Major facilitator superfamily (MFS) profile" evidence="7">
    <location>
        <begin position="1"/>
        <end position="373"/>
    </location>
</feature>
<dbReference type="InterPro" id="IPR036259">
    <property type="entry name" value="MFS_trans_sf"/>
</dbReference>
<keyword evidence="9" id="KW-1185">Reference proteome</keyword>
<evidence type="ECO:0000256" key="3">
    <source>
        <dbReference type="ARBA" id="ARBA00022989"/>
    </source>
</evidence>
<feature type="transmembrane region" description="Helical" evidence="6">
    <location>
        <begin position="52"/>
        <end position="74"/>
    </location>
</feature>
<evidence type="ECO:0000256" key="1">
    <source>
        <dbReference type="ARBA" id="ARBA00004141"/>
    </source>
</evidence>
<dbReference type="InterPro" id="IPR005829">
    <property type="entry name" value="Sugar_transporter_CS"/>
</dbReference>
<evidence type="ECO:0000256" key="5">
    <source>
        <dbReference type="ARBA" id="ARBA00023180"/>
    </source>
</evidence>
<dbReference type="PANTHER" id="PTHR48021:SF1">
    <property type="entry name" value="GH07001P-RELATED"/>
    <property type="match status" value="1"/>
</dbReference>
<sequence>MSEAKKLPQYIAAVCVCIGALGSGTVLGWTSNITDDLKAGKLGGLEMTDFQLSWVGSLVPLGAMFICMPVGWMADVIGRKLTVLFSSIPFIIGWLLMTFPAHIGMVYAGRLLTGIAGGSFCVTAPLYTSEIAQTDIRGRLGGENYNPADEIKVIQEQIAKDQSKKNFWEAMGTKAAKKATVICFMLMFYQQMSGINAVIFYSKDIFTAAESSVPSHWCTIIIGAVQVVATLVSAWSIEKVGRKVLLIISDLFMAISCFLLGVFFSIKNHELADQDTIKAIAFIPILSLVIFIIAFSLGSGPIPWLASSEIFPPDVMAKCSSAAGAFNWFLAYLVTMFYHTVATTIGNDITFYIFAGVSATGVFFVLLIIPETKGKTFAEIQAELSGE</sequence>
<reference evidence="8" key="1">
    <citation type="journal article" date="2023" name="Insect Mol. Biol.">
        <title>Genome sequencing provides insights into the evolution of gene families encoding plant cell wall-degrading enzymes in longhorned beetles.</title>
        <authorList>
            <person name="Shin N.R."/>
            <person name="Okamura Y."/>
            <person name="Kirsch R."/>
            <person name="Pauchet Y."/>
        </authorList>
    </citation>
    <scope>NUCLEOTIDE SEQUENCE</scope>
    <source>
        <strain evidence="8">RBIC_L_NR</strain>
    </source>
</reference>
<feature type="transmembrane region" description="Helical" evidence="6">
    <location>
        <begin position="244"/>
        <end position="264"/>
    </location>
</feature>
<dbReference type="GO" id="GO:0022857">
    <property type="term" value="F:transmembrane transporter activity"/>
    <property type="evidence" value="ECO:0007669"/>
    <property type="project" value="InterPro"/>
</dbReference>
<proteinExistence type="predicted"/>
<feature type="transmembrane region" description="Helical" evidence="6">
    <location>
        <begin position="349"/>
        <end position="369"/>
    </location>
</feature>
<comment type="caution">
    <text evidence="8">The sequence shown here is derived from an EMBL/GenBank/DDBJ whole genome shotgun (WGS) entry which is preliminary data.</text>
</comment>
<feature type="transmembrane region" description="Helical" evidence="6">
    <location>
        <begin position="276"/>
        <end position="298"/>
    </location>
</feature>
<dbReference type="PROSITE" id="PS00216">
    <property type="entry name" value="SUGAR_TRANSPORT_1"/>
    <property type="match status" value="2"/>
</dbReference>
<dbReference type="PROSITE" id="PS50850">
    <property type="entry name" value="MFS"/>
    <property type="match status" value="1"/>
</dbReference>
<feature type="transmembrane region" description="Helical" evidence="6">
    <location>
        <begin position="81"/>
        <end position="101"/>
    </location>
</feature>
<keyword evidence="2 6" id="KW-0812">Transmembrane</keyword>
<organism evidence="8 9">
    <name type="scientific">Rhamnusium bicolor</name>
    <dbReference type="NCBI Taxonomy" id="1586634"/>
    <lineage>
        <taxon>Eukaryota</taxon>
        <taxon>Metazoa</taxon>
        <taxon>Ecdysozoa</taxon>
        <taxon>Arthropoda</taxon>
        <taxon>Hexapoda</taxon>
        <taxon>Insecta</taxon>
        <taxon>Pterygota</taxon>
        <taxon>Neoptera</taxon>
        <taxon>Endopterygota</taxon>
        <taxon>Coleoptera</taxon>
        <taxon>Polyphaga</taxon>
        <taxon>Cucujiformia</taxon>
        <taxon>Chrysomeloidea</taxon>
        <taxon>Cerambycidae</taxon>
        <taxon>Lepturinae</taxon>
        <taxon>Rhagiini</taxon>
        <taxon>Rhamnusium</taxon>
    </lineage>
</organism>
<dbReference type="InterPro" id="IPR003663">
    <property type="entry name" value="Sugar/inositol_transpt"/>
</dbReference>
<dbReference type="Pfam" id="PF00083">
    <property type="entry name" value="Sugar_tr"/>
    <property type="match status" value="2"/>
</dbReference>
<gene>
    <name evidence="8" type="ORF">NQ314_012890</name>
</gene>
<evidence type="ECO:0000256" key="2">
    <source>
        <dbReference type="ARBA" id="ARBA00022692"/>
    </source>
</evidence>
<feature type="transmembrane region" description="Helical" evidence="6">
    <location>
        <begin position="319"/>
        <end position="337"/>
    </location>
</feature>
<dbReference type="PRINTS" id="PR00171">
    <property type="entry name" value="SUGRTRNSPORT"/>
</dbReference>
<accession>A0AAV8X8P0</accession>
<keyword evidence="5" id="KW-0325">Glycoprotein</keyword>
<evidence type="ECO:0000313" key="8">
    <source>
        <dbReference type="EMBL" id="KAJ8935322.1"/>
    </source>
</evidence>
<dbReference type="PROSITE" id="PS00217">
    <property type="entry name" value="SUGAR_TRANSPORT_2"/>
    <property type="match status" value="1"/>
</dbReference>
<dbReference type="InterPro" id="IPR005828">
    <property type="entry name" value="MFS_sugar_transport-like"/>
</dbReference>
<feature type="transmembrane region" description="Helical" evidence="6">
    <location>
        <begin position="181"/>
        <end position="202"/>
    </location>
</feature>
<feature type="transmembrane region" description="Helical" evidence="6">
    <location>
        <begin position="107"/>
        <end position="127"/>
    </location>
</feature>
<evidence type="ECO:0000256" key="6">
    <source>
        <dbReference type="SAM" id="Phobius"/>
    </source>
</evidence>
<evidence type="ECO:0000313" key="9">
    <source>
        <dbReference type="Proteomes" id="UP001162156"/>
    </source>
</evidence>
<name>A0AAV8X8P0_9CUCU</name>